<evidence type="ECO:0000256" key="4">
    <source>
        <dbReference type="ARBA" id="ARBA00022833"/>
    </source>
</evidence>
<feature type="binding site" evidence="6">
    <location>
        <position position="95"/>
    </location>
    <ligand>
        <name>Zn(2+)</name>
        <dbReference type="ChEBI" id="CHEBI:29105"/>
    </ligand>
</feature>
<gene>
    <name evidence="7" type="ORF">SAMN04488123_10218</name>
</gene>
<protein>
    <recommendedName>
        <fullName evidence="2">carbonic anhydrase</fullName>
        <ecNumber evidence="2">4.2.1.1</ecNumber>
    </recommendedName>
</protein>
<keyword evidence="3 6" id="KW-0479">Metal-binding</keyword>
<feature type="binding site" evidence="6">
    <location>
        <position position="37"/>
    </location>
    <ligand>
        <name>Zn(2+)</name>
        <dbReference type="ChEBI" id="CHEBI:29105"/>
    </ligand>
</feature>
<organism evidence="7 8">
    <name type="scientific">Natribacillus halophilus</name>
    <dbReference type="NCBI Taxonomy" id="549003"/>
    <lineage>
        <taxon>Bacteria</taxon>
        <taxon>Bacillati</taxon>
        <taxon>Bacillota</taxon>
        <taxon>Bacilli</taxon>
        <taxon>Bacillales</taxon>
        <taxon>Bacillaceae</taxon>
        <taxon>Natribacillus</taxon>
    </lineage>
</organism>
<evidence type="ECO:0000313" key="8">
    <source>
        <dbReference type="Proteomes" id="UP000198853"/>
    </source>
</evidence>
<evidence type="ECO:0000313" key="7">
    <source>
        <dbReference type="EMBL" id="SDI41048.1"/>
    </source>
</evidence>
<dbReference type="RefSeq" id="WP_425433659.1">
    <property type="nucleotide sequence ID" value="NZ_FNEN01000002.1"/>
</dbReference>
<comment type="catalytic activity">
    <reaction evidence="5">
        <text>hydrogencarbonate + H(+) = CO2 + H2O</text>
        <dbReference type="Rhea" id="RHEA:10748"/>
        <dbReference type="ChEBI" id="CHEBI:15377"/>
        <dbReference type="ChEBI" id="CHEBI:15378"/>
        <dbReference type="ChEBI" id="CHEBI:16526"/>
        <dbReference type="ChEBI" id="CHEBI:17544"/>
        <dbReference type="EC" id="4.2.1.1"/>
    </reaction>
</comment>
<dbReference type="PANTHER" id="PTHR43175:SF3">
    <property type="entry name" value="CARBON DISULFIDE HYDROLASE"/>
    <property type="match status" value="1"/>
</dbReference>
<comment type="similarity">
    <text evidence="1">Belongs to the beta-class carbonic anhydrase family.</text>
</comment>
<dbReference type="InterPro" id="IPR036874">
    <property type="entry name" value="Carbonic_anhydrase_sf"/>
</dbReference>
<dbReference type="GO" id="GO:0008270">
    <property type="term" value="F:zinc ion binding"/>
    <property type="evidence" value="ECO:0007669"/>
    <property type="project" value="InterPro"/>
</dbReference>
<feature type="binding site" evidence="6">
    <location>
        <position position="39"/>
    </location>
    <ligand>
        <name>Zn(2+)</name>
        <dbReference type="ChEBI" id="CHEBI:29105"/>
    </ligand>
</feature>
<accession>A0A1G8KCA7</accession>
<dbReference type="EC" id="4.2.1.1" evidence="2"/>
<proteinExistence type="inferred from homology"/>
<keyword evidence="4 6" id="KW-0862">Zinc</keyword>
<sequence length="186" mass="20645">MYLDEILEHNKQFVEAKHYEPHQTSKLPNQKSVILTCMDTRLIELLPAAMNIKNGDVKMIKNAGGVITGPYDSVVRSLLIAINVLQAEEVLIIGHKDCGMQKLDPSFVMEQMSQRQVENKDFQAVADAGIDIKEWLAGFETVEQSVESSVDILKKHPLMPAHIPVHGLVISPETGELSLVARGYGE</sequence>
<dbReference type="PANTHER" id="PTHR43175">
    <property type="entry name" value="CARBONIC ANHYDRASE"/>
    <property type="match status" value="1"/>
</dbReference>
<dbReference type="SMART" id="SM00947">
    <property type="entry name" value="Pro_CA"/>
    <property type="match status" value="1"/>
</dbReference>
<evidence type="ECO:0000256" key="5">
    <source>
        <dbReference type="ARBA" id="ARBA00048348"/>
    </source>
</evidence>
<dbReference type="CDD" id="cd03379">
    <property type="entry name" value="beta_CA_cladeD"/>
    <property type="match status" value="1"/>
</dbReference>
<dbReference type="GO" id="GO:0004089">
    <property type="term" value="F:carbonate dehydratase activity"/>
    <property type="evidence" value="ECO:0007669"/>
    <property type="project" value="UniProtKB-EC"/>
</dbReference>
<evidence type="ECO:0000256" key="6">
    <source>
        <dbReference type="PIRSR" id="PIRSR601765-1"/>
    </source>
</evidence>
<dbReference type="Pfam" id="PF00484">
    <property type="entry name" value="Pro_CA"/>
    <property type="match status" value="1"/>
</dbReference>
<evidence type="ECO:0000256" key="2">
    <source>
        <dbReference type="ARBA" id="ARBA00012925"/>
    </source>
</evidence>
<dbReference type="InterPro" id="IPR001765">
    <property type="entry name" value="Carbonic_anhydrase"/>
</dbReference>
<evidence type="ECO:0000256" key="1">
    <source>
        <dbReference type="ARBA" id="ARBA00006217"/>
    </source>
</evidence>
<keyword evidence="8" id="KW-1185">Reference proteome</keyword>
<dbReference type="SUPFAM" id="SSF53056">
    <property type="entry name" value="beta-carbonic anhydrase, cab"/>
    <property type="match status" value="1"/>
</dbReference>
<reference evidence="7 8" key="1">
    <citation type="submission" date="2016-10" db="EMBL/GenBank/DDBJ databases">
        <authorList>
            <person name="de Groot N.N."/>
        </authorList>
    </citation>
    <scope>NUCLEOTIDE SEQUENCE [LARGE SCALE GENOMIC DNA]</scope>
    <source>
        <strain evidence="7 8">DSM 21771</strain>
    </source>
</reference>
<feature type="binding site" evidence="6">
    <location>
        <position position="98"/>
    </location>
    <ligand>
        <name>Zn(2+)</name>
        <dbReference type="ChEBI" id="CHEBI:29105"/>
    </ligand>
</feature>
<dbReference type="AlphaFoldDB" id="A0A1G8KCA7"/>
<evidence type="ECO:0000256" key="3">
    <source>
        <dbReference type="ARBA" id="ARBA00022723"/>
    </source>
</evidence>
<dbReference type="Proteomes" id="UP000198853">
    <property type="component" value="Unassembled WGS sequence"/>
</dbReference>
<name>A0A1G8KCA7_9BACI</name>
<comment type="cofactor">
    <cofactor evidence="6">
        <name>Zn(2+)</name>
        <dbReference type="ChEBI" id="CHEBI:29105"/>
    </cofactor>
    <text evidence="6">Binds 1 zinc ion per subunit.</text>
</comment>
<dbReference type="EMBL" id="FNEN01000002">
    <property type="protein sequence ID" value="SDI41048.1"/>
    <property type="molecule type" value="Genomic_DNA"/>
</dbReference>
<dbReference type="Gene3D" id="3.40.1050.10">
    <property type="entry name" value="Carbonic anhydrase"/>
    <property type="match status" value="1"/>
</dbReference>